<dbReference type="Proteomes" id="UP001328107">
    <property type="component" value="Unassembled WGS sequence"/>
</dbReference>
<feature type="transmembrane region" description="Helical" evidence="1">
    <location>
        <begin position="20"/>
        <end position="40"/>
    </location>
</feature>
<organism evidence="2 3">
    <name type="scientific">Pristionchus mayeri</name>
    <dbReference type="NCBI Taxonomy" id="1317129"/>
    <lineage>
        <taxon>Eukaryota</taxon>
        <taxon>Metazoa</taxon>
        <taxon>Ecdysozoa</taxon>
        <taxon>Nematoda</taxon>
        <taxon>Chromadorea</taxon>
        <taxon>Rhabditida</taxon>
        <taxon>Rhabditina</taxon>
        <taxon>Diplogasteromorpha</taxon>
        <taxon>Diplogasteroidea</taxon>
        <taxon>Neodiplogasteridae</taxon>
        <taxon>Pristionchus</taxon>
    </lineage>
</organism>
<keyword evidence="1" id="KW-1133">Transmembrane helix</keyword>
<accession>A0AAN4ZR60</accession>
<gene>
    <name evidence="2" type="ORF">PMAYCL1PPCAC_12460</name>
</gene>
<dbReference type="EMBL" id="BTRK01000003">
    <property type="protein sequence ID" value="GMR42265.1"/>
    <property type="molecule type" value="Genomic_DNA"/>
</dbReference>
<sequence>SAAIVSFVLSFSSFFSLSSLSSSFSFLTSIISLFLLRFFISLSLGGPNEASSPPFFFFFVSDRFESQEATSLLDLVFDLLDLSEFLLFFESVVNSGDIFFLK</sequence>
<keyword evidence="3" id="KW-1185">Reference proteome</keyword>
<comment type="caution">
    <text evidence="2">The sequence shown here is derived from an EMBL/GenBank/DDBJ whole genome shotgun (WGS) entry which is preliminary data.</text>
</comment>
<evidence type="ECO:0000313" key="2">
    <source>
        <dbReference type="EMBL" id="GMR42265.1"/>
    </source>
</evidence>
<evidence type="ECO:0000256" key="1">
    <source>
        <dbReference type="SAM" id="Phobius"/>
    </source>
</evidence>
<dbReference type="AlphaFoldDB" id="A0AAN4ZR60"/>
<name>A0AAN4ZR60_9BILA</name>
<reference evidence="3" key="1">
    <citation type="submission" date="2022-10" db="EMBL/GenBank/DDBJ databases">
        <title>Genome assembly of Pristionchus species.</title>
        <authorList>
            <person name="Yoshida K."/>
            <person name="Sommer R.J."/>
        </authorList>
    </citation>
    <scope>NUCLEOTIDE SEQUENCE [LARGE SCALE GENOMIC DNA]</scope>
    <source>
        <strain evidence="3">RS5460</strain>
    </source>
</reference>
<keyword evidence="1" id="KW-0472">Membrane</keyword>
<proteinExistence type="predicted"/>
<evidence type="ECO:0000313" key="3">
    <source>
        <dbReference type="Proteomes" id="UP001328107"/>
    </source>
</evidence>
<keyword evidence="1" id="KW-0812">Transmembrane</keyword>
<feature type="non-terminal residue" evidence="2">
    <location>
        <position position="102"/>
    </location>
</feature>
<protein>
    <submittedName>
        <fullName evidence="2">Uncharacterized protein</fullName>
    </submittedName>
</protein>
<feature type="non-terminal residue" evidence="2">
    <location>
        <position position="1"/>
    </location>
</feature>